<reference evidence="3" key="1">
    <citation type="journal article" date="2021" name="PeerJ">
        <title>Extensive microbial diversity within the chicken gut microbiome revealed by metagenomics and culture.</title>
        <authorList>
            <person name="Gilroy R."/>
            <person name="Ravi A."/>
            <person name="Getino M."/>
            <person name="Pursley I."/>
            <person name="Horton D.L."/>
            <person name="Alikhan N.F."/>
            <person name="Baker D."/>
            <person name="Gharbi K."/>
            <person name="Hall N."/>
            <person name="Watson M."/>
            <person name="Adriaenssens E.M."/>
            <person name="Foster-Nyarko E."/>
            <person name="Jarju S."/>
            <person name="Secka A."/>
            <person name="Antonio M."/>
            <person name="Oren A."/>
            <person name="Chaudhuri R.R."/>
            <person name="La Ragione R."/>
            <person name="Hildebrand F."/>
            <person name="Pallen M.J."/>
        </authorList>
    </citation>
    <scope>NUCLEOTIDE SEQUENCE</scope>
    <source>
        <strain evidence="3">ChiGjej2B2-7701</strain>
    </source>
</reference>
<dbReference type="Gene3D" id="3.60.21.10">
    <property type="match status" value="1"/>
</dbReference>
<evidence type="ECO:0000256" key="1">
    <source>
        <dbReference type="ARBA" id="ARBA00008950"/>
    </source>
</evidence>
<evidence type="ECO:0000313" key="4">
    <source>
        <dbReference type="Proteomes" id="UP000746751"/>
    </source>
</evidence>
<accession>A0A921IP74</accession>
<protein>
    <submittedName>
        <fullName evidence="3">Metallophosphoesterase family protein</fullName>
    </submittedName>
</protein>
<comment type="similarity">
    <text evidence="1">Belongs to the metallophosphoesterase superfamily. YfcE family.</text>
</comment>
<feature type="domain" description="Calcineurin-like phosphoesterase" evidence="2">
    <location>
        <begin position="1"/>
        <end position="187"/>
    </location>
</feature>
<reference evidence="3" key="2">
    <citation type="submission" date="2021-09" db="EMBL/GenBank/DDBJ databases">
        <authorList>
            <person name="Gilroy R."/>
        </authorList>
    </citation>
    <scope>NUCLEOTIDE SEQUENCE</scope>
    <source>
        <strain evidence="3">ChiGjej2B2-7701</strain>
    </source>
</reference>
<sequence>MKILAISDVEEAWLTDHFDKERLQGVELIISCGDLPARYLEHVVTLANVPLVYVWGNHDMGYVEHPPQGCISIEGHLRDFHGIRIMGVGGSLKYNERVFGFTEAEMRRRIGRLALMARATGGVDILVTHAPIRGLGDMEDMPHRGFESFGYYVDKLRPAFMLHGHVHLNYGRVERALEHPCGTRVINACGSHIFDFPDDRIRARDPFPVMSIA</sequence>
<comment type="caution">
    <text evidence="3">The sequence shown here is derived from an EMBL/GenBank/DDBJ whole genome shotgun (WGS) entry which is preliminary data.</text>
</comment>
<dbReference type="PANTHER" id="PTHR12905:SF0">
    <property type="entry name" value="CALCINEURIN-LIKE PHOSPHOESTERASE DOMAIN-CONTAINING PROTEIN"/>
    <property type="match status" value="1"/>
</dbReference>
<dbReference type="EMBL" id="DYVF01000021">
    <property type="protein sequence ID" value="HJG30319.1"/>
    <property type="molecule type" value="Genomic_DNA"/>
</dbReference>
<proteinExistence type="inferred from homology"/>
<dbReference type="AlphaFoldDB" id="A0A921IP74"/>
<organism evidence="3 4">
    <name type="scientific">Collinsella ihumii</name>
    <dbReference type="NCBI Taxonomy" id="1720204"/>
    <lineage>
        <taxon>Bacteria</taxon>
        <taxon>Bacillati</taxon>
        <taxon>Actinomycetota</taxon>
        <taxon>Coriobacteriia</taxon>
        <taxon>Coriobacteriales</taxon>
        <taxon>Coriobacteriaceae</taxon>
        <taxon>Collinsella</taxon>
    </lineage>
</organism>
<gene>
    <name evidence="3" type="ORF">K8U80_02865</name>
</gene>
<dbReference type="PANTHER" id="PTHR12905">
    <property type="entry name" value="METALLOPHOSPHOESTERASE"/>
    <property type="match status" value="1"/>
</dbReference>
<dbReference type="InterPro" id="IPR029052">
    <property type="entry name" value="Metallo-depent_PP-like"/>
</dbReference>
<dbReference type="Proteomes" id="UP000746751">
    <property type="component" value="Unassembled WGS sequence"/>
</dbReference>
<dbReference type="InterPro" id="IPR024654">
    <property type="entry name" value="Calcineurin-like_PHP_lpxH"/>
</dbReference>
<evidence type="ECO:0000259" key="2">
    <source>
        <dbReference type="Pfam" id="PF12850"/>
    </source>
</evidence>
<evidence type="ECO:0000313" key="3">
    <source>
        <dbReference type="EMBL" id="HJG30319.1"/>
    </source>
</evidence>
<dbReference type="SUPFAM" id="SSF56300">
    <property type="entry name" value="Metallo-dependent phosphatases"/>
    <property type="match status" value="1"/>
</dbReference>
<name>A0A921IP74_9ACTN</name>
<dbReference type="Pfam" id="PF12850">
    <property type="entry name" value="Metallophos_2"/>
    <property type="match status" value="1"/>
</dbReference>
<dbReference type="InterPro" id="IPR051693">
    <property type="entry name" value="UPF0046_metallophosphoest"/>
</dbReference>